<reference evidence="3 4" key="1">
    <citation type="journal article" date="2013" name="PLoS Genet.">
        <title>Genomic mechanisms accounting for the adaptation to parasitism in nematode-trapping fungi.</title>
        <authorList>
            <person name="Meerupati T."/>
            <person name="Andersson K.M."/>
            <person name="Friman E."/>
            <person name="Kumar D."/>
            <person name="Tunlid A."/>
            <person name="Ahren D."/>
        </authorList>
    </citation>
    <scope>NUCLEOTIDE SEQUENCE [LARGE SCALE GENOMIC DNA]</scope>
    <source>
        <strain evidence="3 4">CBS 200.50</strain>
    </source>
</reference>
<comment type="caution">
    <text evidence="3">The sequence shown here is derived from an EMBL/GenBank/DDBJ whole genome shotgun (WGS) entry which is preliminary data.</text>
</comment>
<dbReference type="AlphaFoldDB" id="S8A691"/>
<evidence type="ECO:0000313" key="3">
    <source>
        <dbReference type="EMBL" id="EPS38309.1"/>
    </source>
</evidence>
<sequence>MRFQFLTFTLLMLFTAVTDSSQPAENITVTLFEALPEVSEIAEHSTVQAGIKQYTTNGASIVWAINAKKAFNAYATATYDNNFYIDITSYATESRQLLTYYTGEPAHMTKYAEADCKITGTTFALCQITTAPAPGVTDKPMPTLKIFNSTSLPFYTYRFDGVVANSSGVRVLVNMLPAVVVMVVAGALMLL</sequence>
<evidence type="ECO:0000313" key="4">
    <source>
        <dbReference type="Proteomes" id="UP000015100"/>
    </source>
</evidence>
<dbReference type="EMBL" id="AQGS01000575">
    <property type="protein sequence ID" value="EPS38309.1"/>
    <property type="molecule type" value="Genomic_DNA"/>
</dbReference>
<name>S8A691_DACHA</name>
<keyword evidence="1" id="KW-0812">Transmembrane</keyword>
<keyword evidence="2" id="KW-0732">Signal</keyword>
<protein>
    <submittedName>
        <fullName evidence="3">Uncharacterized protein</fullName>
    </submittedName>
</protein>
<feature type="chain" id="PRO_5004560348" evidence="2">
    <location>
        <begin position="21"/>
        <end position="191"/>
    </location>
</feature>
<reference evidence="4" key="2">
    <citation type="submission" date="2013-04" db="EMBL/GenBank/DDBJ databases">
        <title>Genomic mechanisms accounting for the adaptation to parasitism in nematode-trapping fungi.</title>
        <authorList>
            <person name="Ahren D.G."/>
        </authorList>
    </citation>
    <scope>NUCLEOTIDE SEQUENCE [LARGE SCALE GENOMIC DNA]</scope>
    <source>
        <strain evidence="4">CBS 200.50</strain>
    </source>
</reference>
<dbReference type="OMA" id="IVWAINA"/>
<feature type="signal peptide" evidence="2">
    <location>
        <begin position="1"/>
        <end position="20"/>
    </location>
</feature>
<organism evidence="3 4">
    <name type="scientific">Dactylellina haptotyla (strain CBS 200.50)</name>
    <name type="common">Nematode-trapping fungus</name>
    <name type="synonym">Monacrosporium haptotylum</name>
    <dbReference type="NCBI Taxonomy" id="1284197"/>
    <lineage>
        <taxon>Eukaryota</taxon>
        <taxon>Fungi</taxon>
        <taxon>Dikarya</taxon>
        <taxon>Ascomycota</taxon>
        <taxon>Pezizomycotina</taxon>
        <taxon>Orbiliomycetes</taxon>
        <taxon>Orbiliales</taxon>
        <taxon>Orbiliaceae</taxon>
        <taxon>Dactylellina</taxon>
    </lineage>
</organism>
<evidence type="ECO:0000256" key="1">
    <source>
        <dbReference type="SAM" id="Phobius"/>
    </source>
</evidence>
<gene>
    <name evidence="3" type="ORF">H072_7993</name>
</gene>
<proteinExistence type="predicted"/>
<dbReference type="HOGENOM" id="CLU_1421372_0_0_1"/>
<keyword evidence="1" id="KW-0472">Membrane</keyword>
<feature type="transmembrane region" description="Helical" evidence="1">
    <location>
        <begin position="171"/>
        <end position="190"/>
    </location>
</feature>
<dbReference type="Proteomes" id="UP000015100">
    <property type="component" value="Unassembled WGS sequence"/>
</dbReference>
<dbReference type="OrthoDB" id="5379202at2759"/>
<accession>S8A691</accession>
<evidence type="ECO:0000256" key="2">
    <source>
        <dbReference type="SAM" id="SignalP"/>
    </source>
</evidence>
<keyword evidence="4" id="KW-1185">Reference proteome</keyword>
<keyword evidence="1" id="KW-1133">Transmembrane helix</keyword>